<comment type="caution">
    <text evidence="11">The sequence shown here is derived from an EMBL/GenBank/DDBJ whole genome shotgun (WGS) entry which is preliminary data.</text>
</comment>
<comment type="cofactor">
    <cofactor evidence="1">
        <name>pyridoxal 5'-phosphate</name>
        <dbReference type="ChEBI" id="CHEBI:597326"/>
    </cofactor>
</comment>
<dbReference type="EMBL" id="JAOQKE010000001">
    <property type="protein sequence ID" value="MCU6724145.1"/>
    <property type="molecule type" value="Genomic_DNA"/>
</dbReference>
<evidence type="ECO:0000256" key="3">
    <source>
        <dbReference type="ARBA" id="ARBA00004953"/>
    </source>
</evidence>
<evidence type="ECO:0000256" key="9">
    <source>
        <dbReference type="ARBA" id="ARBA00048531"/>
    </source>
</evidence>
<dbReference type="CDD" id="cd00609">
    <property type="entry name" value="AAT_like"/>
    <property type="match status" value="1"/>
</dbReference>
<proteinExistence type="predicted"/>
<dbReference type="RefSeq" id="WP_262653391.1">
    <property type="nucleotide sequence ID" value="NZ_JAOQKE010000001.1"/>
</dbReference>
<name>A0ABT2SIP8_9FIRM</name>
<comment type="catalytic activity">
    <reaction evidence="9">
        <text>O-phospho-L-threonine + H(+) = (R)-1-aminopropan-2-yl phosphate + CO2</text>
        <dbReference type="Rhea" id="RHEA:11492"/>
        <dbReference type="ChEBI" id="CHEBI:15378"/>
        <dbReference type="ChEBI" id="CHEBI:16526"/>
        <dbReference type="ChEBI" id="CHEBI:58563"/>
        <dbReference type="ChEBI" id="CHEBI:58675"/>
        <dbReference type="EC" id="4.1.1.81"/>
    </reaction>
</comment>
<dbReference type="NCBIfam" id="TIGR01140">
    <property type="entry name" value="L_thr_O3P_dcar"/>
    <property type="match status" value="1"/>
</dbReference>
<organism evidence="11 12">
    <name type="scientific">Muricoprocola aceti</name>
    <dbReference type="NCBI Taxonomy" id="2981772"/>
    <lineage>
        <taxon>Bacteria</taxon>
        <taxon>Bacillati</taxon>
        <taxon>Bacillota</taxon>
        <taxon>Clostridia</taxon>
        <taxon>Lachnospirales</taxon>
        <taxon>Lachnospiraceae</taxon>
        <taxon>Muricoprocola</taxon>
    </lineage>
</organism>
<dbReference type="InterPro" id="IPR015421">
    <property type="entry name" value="PyrdxlP-dep_Trfase_major"/>
</dbReference>
<evidence type="ECO:0000256" key="8">
    <source>
        <dbReference type="ARBA" id="ARBA00029996"/>
    </source>
</evidence>
<dbReference type="PANTHER" id="PTHR42885:SF1">
    <property type="entry name" value="THREONINE-PHOSPHATE DECARBOXYLASE"/>
    <property type="match status" value="1"/>
</dbReference>
<evidence type="ECO:0000256" key="5">
    <source>
        <dbReference type="ARBA" id="ARBA00022573"/>
    </source>
</evidence>
<accession>A0ABT2SIP8</accession>
<comment type="pathway">
    <text evidence="3">Cofactor biosynthesis; adenosylcobalamin biosynthesis.</text>
</comment>
<keyword evidence="12" id="KW-1185">Reference proteome</keyword>
<comment type="function">
    <text evidence="2">Decarboxylates L-threonine-O-3-phosphate to yield (R)-1-amino-2-propanol O-2-phosphate, the precursor for the linkage between the nucleotide loop and the corrin ring in cobalamin.</text>
</comment>
<dbReference type="Proteomes" id="UP001652338">
    <property type="component" value="Unassembled WGS sequence"/>
</dbReference>
<dbReference type="SUPFAM" id="SSF53383">
    <property type="entry name" value="PLP-dependent transferases"/>
    <property type="match status" value="1"/>
</dbReference>
<keyword evidence="5" id="KW-0169">Cobalamin biosynthesis</keyword>
<evidence type="ECO:0000256" key="1">
    <source>
        <dbReference type="ARBA" id="ARBA00001933"/>
    </source>
</evidence>
<evidence type="ECO:0000256" key="2">
    <source>
        <dbReference type="ARBA" id="ARBA00003444"/>
    </source>
</evidence>
<evidence type="ECO:0000256" key="6">
    <source>
        <dbReference type="ARBA" id="ARBA00022898"/>
    </source>
</evidence>
<dbReference type="Gene3D" id="3.90.1150.10">
    <property type="entry name" value="Aspartate Aminotransferase, domain 1"/>
    <property type="match status" value="1"/>
</dbReference>
<dbReference type="EC" id="4.1.1.81" evidence="4"/>
<keyword evidence="6" id="KW-0663">Pyridoxal phosphate</keyword>
<protein>
    <recommendedName>
        <fullName evidence="4">threonine-phosphate decarboxylase</fullName>
        <ecNumber evidence="4">4.1.1.81</ecNumber>
    </recommendedName>
    <alternativeName>
        <fullName evidence="8">L-threonine-O-3-phosphate decarboxylase</fullName>
    </alternativeName>
</protein>
<keyword evidence="7 11" id="KW-0456">Lyase</keyword>
<evidence type="ECO:0000256" key="7">
    <source>
        <dbReference type="ARBA" id="ARBA00023239"/>
    </source>
</evidence>
<evidence type="ECO:0000259" key="10">
    <source>
        <dbReference type="Pfam" id="PF00155"/>
    </source>
</evidence>
<evidence type="ECO:0000256" key="4">
    <source>
        <dbReference type="ARBA" id="ARBA00012285"/>
    </source>
</evidence>
<evidence type="ECO:0000313" key="11">
    <source>
        <dbReference type="EMBL" id="MCU6724145.1"/>
    </source>
</evidence>
<dbReference type="InterPro" id="IPR015422">
    <property type="entry name" value="PyrdxlP-dep_Trfase_small"/>
</dbReference>
<evidence type="ECO:0000313" key="12">
    <source>
        <dbReference type="Proteomes" id="UP001652338"/>
    </source>
</evidence>
<feature type="domain" description="Aminotransferase class I/classII large" evidence="10">
    <location>
        <begin position="18"/>
        <end position="340"/>
    </location>
</feature>
<reference evidence="11 12" key="1">
    <citation type="journal article" date="2021" name="ISME Commun">
        <title>Automated analysis of genomic sequences facilitates high-throughput and comprehensive description of bacteria.</title>
        <authorList>
            <person name="Hitch T.C.A."/>
        </authorList>
    </citation>
    <scope>NUCLEOTIDE SEQUENCE [LARGE SCALE GENOMIC DNA]</scope>
    <source>
        <strain evidence="11 12">Sanger_29</strain>
    </source>
</reference>
<dbReference type="Pfam" id="PF00155">
    <property type="entry name" value="Aminotran_1_2"/>
    <property type="match status" value="1"/>
</dbReference>
<dbReference type="Gene3D" id="3.40.640.10">
    <property type="entry name" value="Type I PLP-dependent aspartate aminotransferase-like (Major domain)"/>
    <property type="match status" value="1"/>
</dbReference>
<dbReference type="PANTHER" id="PTHR42885">
    <property type="entry name" value="HISTIDINOL-PHOSPHATE AMINOTRANSFERASE-RELATED"/>
    <property type="match status" value="1"/>
</dbReference>
<dbReference type="GO" id="GO:0048472">
    <property type="term" value="F:threonine-phosphate decarboxylase activity"/>
    <property type="evidence" value="ECO:0007669"/>
    <property type="project" value="UniProtKB-EC"/>
</dbReference>
<sequence>MLKHRHGGDIYEVSYRIDYSANINPLGTPESVVKAAQKSILDCAHYPDVDCRALRRALAEKENMEPEQILCGNGAAELIFAMVQAEKPQRALLMAPGFAEYEQALRANGCEIRYYELKKEHGFRYQTDYKKMLTEDLDMIFLCNPNNPTGLLIPKEEMLEIFQICLEKKIRVVLDSCFIDFLEQEKEAEYTGYLDDYPNLFILKAFTKIYAMAGLRLGYGMSRDKRLLERMKNVVQPWSVSIPAQAAGVAALQETAFVHRSAKMVQEERIWLKKQLQNMNLWVCDSQANYLFFEGTEDLSEKCRKEGILIRDCSNYHGLRKGYYRIAVRTRKENEELVQVFRKILKPAERRN</sequence>
<gene>
    <name evidence="11" type="primary">cobD</name>
    <name evidence="11" type="ORF">OCV47_02020</name>
</gene>
<dbReference type="InterPro" id="IPR005860">
    <property type="entry name" value="CobD"/>
</dbReference>
<dbReference type="InterPro" id="IPR015424">
    <property type="entry name" value="PyrdxlP-dep_Trfase"/>
</dbReference>
<dbReference type="InterPro" id="IPR004839">
    <property type="entry name" value="Aminotransferase_I/II_large"/>
</dbReference>